<evidence type="ECO:0000256" key="1">
    <source>
        <dbReference type="ARBA" id="ARBA00022729"/>
    </source>
</evidence>
<dbReference type="Proteomes" id="UP000694886">
    <property type="component" value="Chromosome 5"/>
</dbReference>
<dbReference type="Pfam" id="PF00954">
    <property type="entry name" value="S_locus_glycop"/>
    <property type="match status" value="1"/>
</dbReference>
<dbReference type="GeneID" id="18598160"/>
<keyword evidence="2" id="KW-1015">Disulfide bond</keyword>
<evidence type="ECO:0000256" key="4">
    <source>
        <dbReference type="SAM" id="Phobius"/>
    </source>
</evidence>
<dbReference type="InterPro" id="IPR000858">
    <property type="entry name" value="S_locus_glycoprot_dom"/>
</dbReference>
<accession>A0AB32V490</accession>
<keyword evidence="4" id="KW-0472">Membrane</keyword>
<dbReference type="Pfam" id="PF01453">
    <property type="entry name" value="B_lectin"/>
    <property type="match status" value="1"/>
</dbReference>
<dbReference type="AlphaFoldDB" id="A0AB32V490"/>
<evidence type="ECO:0000256" key="5">
    <source>
        <dbReference type="SAM" id="SignalP"/>
    </source>
</evidence>
<evidence type="ECO:0000256" key="2">
    <source>
        <dbReference type="ARBA" id="ARBA00023157"/>
    </source>
</evidence>
<keyword evidence="1 5" id="KW-0732">Signal</keyword>
<keyword evidence="4" id="KW-1133">Transmembrane helix</keyword>
<feature type="signal peptide" evidence="5">
    <location>
        <begin position="1"/>
        <end position="17"/>
    </location>
</feature>
<dbReference type="PANTHER" id="PTHR32444">
    <property type="entry name" value="BULB-TYPE LECTIN DOMAIN-CONTAINING PROTEIN"/>
    <property type="match status" value="1"/>
</dbReference>
<keyword evidence="4" id="KW-0812">Transmembrane</keyword>
<dbReference type="SMART" id="SM00108">
    <property type="entry name" value="B_lectin"/>
    <property type="match status" value="1"/>
</dbReference>
<dbReference type="InterPro" id="IPR036426">
    <property type="entry name" value="Bulb-type_lectin_dom_sf"/>
</dbReference>
<protein>
    <submittedName>
        <fullName evidence="8">PAN domain-containing protein At5g03700</fullName>
    </submittedName>
</protein>
<dbReference type="PROSITE" id="PS50948">
    <property type="entry name" value="PAN"/>
    <property type="match status" value="1"/>
</dbReference>
<dbReference type="InterPro" id="IPR001480">
    <property type="entry name" value="Bulb-type_lectin_dom"/>
</dbReference>
<evidence type="ECO:0000259" key="6">
    <source>
        <dbReference type="PROSITE" id="PS50948"/>
    </source>
</evidence>
<gene>
    <name evidence="8" type="primary">LOC18598160</name>
</gene>
<dbReference type="Gene3D" id="3.50.4.10">
    <property type="entry name" value="Hepatocyte Growth Factor"/>
    <property type="match status" value="1"/>
</dbReference>
<dbReference type="PANTHER" id="PTHR32444:SF108">
    <property type="entry name" value="OS02G0527900 PROTEIN"/>
    <property type="match status" value="1"/>
</dbReference>
<reference evidence="7" key="1">
    <citation type="journal article" date="1997" name="Nucleic Acids Res.">
        <title>tRNAscan-SE: a program for improved detection of transfer RNA genes in genomic sequence.</title>
        <authorList>
            <person name="Lowe T.M."/>
            <person name="Eddy S.R."/>
        </authorList>
    </citation>
    <scope>NUCLEOTIDE SEQUENCE [LARGE SCALE GENOMIC DNA]</scope>
    <source>
        <strain evidence="7">r\B97-61/B2</strain>
    </source>
</reference>
<feature type="domain" description="Apple" evidence="6">
    <location>
        <begin position="366"/>
        <end position="450"/>
    </location>
</feature>
<dbReference type="RefSeq" id="XP_007027624.2">
    <property type="nucleotide sequence ID" value="XM_007027562.2"/>
</dbReference>
<dbReference type="KEGG" id="tcc:18598160"/>
<feature type="chain" id="PRO_5044310972" evidence="5">
    <location>
        <begin position="18"/>
        <end position="528"/>
    </location>
</feature>
<keyword evidence="3" id="KW-0325">Glycoprotein</keyword>
<dbReference type="Gene3D" id="2.90.10.30">
    <property type="match status" value="1"/>
</dbReference>
<organism evidence="7 8">
    <name type="scientific">Theobroma cacao</name>
    <name type="common">Cacao</name>
    <name type="synonym">Cocoa</name>
    <dbReference type="NCBI Taxonomy" id="3641"/>
    <lineage>
        <taxon>Eukaryota</taxon>
        <taxon>Viridiplantae</taxon>
        <taxon>Streptophyta</taxon>
        <taxon>Embryophyta</taxon>
        <taxon>Tracheophyta</taxon>
        <taxon>Spermatophyta</taxon>
        <taxon>Magnoliopsida</taxon>
        <taxon>eudicotyledons</taxon>
        <taxon>Gunneridae</taxon>
        <taxon>Pentapetalae</taxon>
        <taxon>rosids</taxon>
        <taxon>malvids</taxon>
        <taxon>Malvales</taxon>
        <taxon>Malvaceae</taxon>
        <taxon>Byttnerioideae</taxon>
        <taxon>Theobroma</taxon>
    </lineage>
</organism>
<dbReference type="Gramene" id="Tc05v2_t007060.1">
    <property type="protein sequence ID" value="Tc05v2_p007060.1"/>
    <property type="gene ID" value="Tc05v2_g007060"/>
</dbReference>
<sequence>MAAYKFLSILILSLSLSLPSFPSSKMERPLNLVARPLSTKFLSILIIPFLYTLTWPFIDAAATQELLKGFEATPNPSISSFQSLLDDSSGKFSFGFLRVNSTQLALAVLHVPSNEPLWLANATTLARWSDHTKVFFNGSLVISDSLTRVFWSTETQGDKLVLLNNSNLQIQKSLDNSNDDSTVLWQSFDSPKDTLVETQNFTSTMSLISSNGLYSMRLGSDFIGLYAKFDFYSDQIYWKHKALQAKAQIIEGNGPIHIRVEPDGWLGMYQNGTTPVDIESFNSFQRHLDGLLMVRLEPDGNLKAYYWTGSSWDLDYQAIRDTCELPRPCGSYGLCTPGSGCSCLDNNTEFSAGECSGPGSYFNDLCTDPNTLSDIRVLRREGVEAPFKELTRYEAMSSLEECEDSCERNCSCYGAVYNNASGFCYILDYPIQTLLGVGDDSKVGYFKMMEGARKKKVDAGLRVGIGLLGGAIACLIGAVGFGGYKIWRSRRGVNRMLEEEAGGVISGPYKDLGSASFRSIEMCSGSSR</sequence>
<dbReference type="SUPFAM" id="SSF51110">
    <property type="entry name" value="alpha-D-mannose-specific plant lectins"/>
    <property type="match status" value="1"/>
</dbReference>
<name>A0AB32V490_THECC</name>
<reference evidence="8" key="2">
    <citation type="submission" date="2025-08" db="UniProtKB">
        <authorList>
            <consortium name="RefSeq"/>
        </authorList>
    </citation>
    <scope>IDENTIFICATION</scope>
</reference>
<evidence type="ECO:0000313" key="8">
    <source>
        <dbReference type="RefSeq" id="XP_007027624.2"/>
    </source>
</evidence>
<dbReference type="GO" id="GO:0048544">
    <property type="term" value="P:recognition of pollen"/>
    <property type="evidence" value="ECO:0007669"/>
    <property type="project" value="InterPro"/>
</dbReference>
<evidence type="ECO:0000313" key="7">
    <source>
        <dbReference type="Proteomes" id="UP000694886"/>
    </source>
</evidence>
<dbReference type="InterPro" id="IPR003609">
    <property type="entry name" value="Pan_app"/>
</dbReference>
<evidence type="ECO:0000256" key="3">
    <source>
        <dbReference type="ARBA" id="ARBA00023180"/>
    </source>
</evidence>
<dbReference type="Pfam" id="PF00024">
    <property type="entry name" value="PAN_1"/>
    <property type="match status" value="1"/>
</dbReference>
<proteinExistence type="predicted"/>
<feature type="transmembrane region" description="Helical" evidence="4">
    <location>
        <begin position="463"/>
        <end position="487"/>
    </location>
</feature>